<dbReference type="GO" id="GO:0005886">
    <property type="term" value="C:plasma membrane"/>
    <property type="evidence" value="ECO:0007669"/>
    <property type="project" value="TreeGrafter"/>
</dbReference>
<dbReference type="Proteomes" id="UP001295444">
    <property type="component" value="Chromosome 06"/>
</dbReference>
<dbReference type="EMBL" id="OW240917">
    <property type="protein sequence ID" value="CAH2299286.1"/>
    <property type="molecule type" value="Genomic_DNA"/>
</dbReference>
<feature type="transmembrane region" description="Helical" evidence="5">
    <location>
        <begin position="2452"/>
        <end position="2475"/>
    </location>
</feature>
<evidence type="ECO:0000313" key="8">
    <source>
        <dbReference type="EMBL" id="CAH2299286.1"/>
    </source>
</evidence>
<dbReference type="Pfam" id="PF13927">
    <property type="entry name" value="Ig_3"/>
    <property type="match status" value="5"/>
</dbReference>
<dbReference type="Pfam" id="PF07679">
    <property type="entry name" value="I-set"/>
    <property type="match status" value="7"/>
</dbReference>
<evidence type="ECO:0000259" key="7">
    <source>
        <dbReference type="PROSITE" id="PS50835"/>
    </source>
</evidence>
<dbReference type="InterPro" id="IPR003598">
    <property type="entry name" value="Ig_sub2"/>
</dbReference>
<dbReference type="GO" id="GO:0005769">
    <property type="term" value="C:early endosome"/>
    <property type="evidence" value="ECO:0007669"/>
    <property type="project" value="TreeGrafter"/>
</dbReference>
<dbReference type="SUPFAM" id="SSF48726">
    <property type="entry name" value="Immunoglobulin"/>
    <property type="match status" value="25"/>
</dbReference>
<organism evidence="8 9">
    <name type="scientific">Pelobates cultripes</name>
    <name type="common">Western spadefoot toad</name>
    <dbReference type="NCBI Taxonomy" id="61616"/>
    <lineage>
        <taxon>Eukaryota</taxon>
        <taxon>Metazoa</taxon>
        <taxon>Chordata</taxon>
        <taxon>Craniata</taxon>
        <taxon>Vertebrata</taxon>
        <taxon>Euteleostomi</taxon>
        <taxon>Amphibia</taxon>
        <taxon>Batrachia</taxon>
        <taxon>Anura</taxon>
        <taxon>Pelobatoidea</taxon>
        <taxon>Pelobatidae</taxon>
        <taxon>Pelobates</taxon>
    </lineage>
</organism>
<feature type="domain" description="Ig-like" evidence="7">
    <location>
        <begin position="693"/>
        <end position="775"/>
    </location>
</feature>
<evidence type="ECO:0000256" key="3">
    <source>
        <dbReference type="ARBA" id="ARBA00045430"/>
    </source>
</evidence>
<gene>
    <name evidence="8" type="ORF">PECUL_23A037000</name>
</gene>
<feature type="domain" description="Ig-like" evidence="7">
    <location>
        <begin position="1062"/>
        <end position="1139"/>
    </location>
</feature>
<accession>A0AAD1SE56</accession>
<dbReference type="Gene3D" id="2.60.40.10">
    <property type="entry name" value="Immunoglobulins"/>
    <property type="match status" value="26"/>
</dbReference>
<dbReference type="GO" id="GO:0005770">
    <property type="term" value="C:late endosome"/>
    <property type="evidence" value="ECO:0007669"/>
    <property type="project" value="TreeGrafter"/>
</dbReference>
<sequence>MVRQQLYLLVLLFCKGVYSEWDVQYPESRKSIPGSCFFIPCTFSYPSNTNTAKKIVPIWFKNYDTDKKNVYHPTDTIDTAYMGRVEFLGDTSQKNCTTLIKNLQNEDAGLFNFRFEIKEVNSWMDKRGVRLEMTDKPLKPEVVTPSTILEGKSVNFLCTTPYYCPDGSVTLEWQDYATDRSFLSRSIQLDTSKVLMRENLTTTFTWQEDKKIIRCALAIGNQKTVNEVVLNVQYCPKEVSVLITSPSSNIKQGDTVTLTCHVKSSNPAVSSYTWYKNGDVFSTEQYIYFHSISTTDFGEFRCEVQNAIGKVSSETVQLTIFSAKTTVTPSSEVREGETVTLTCDTPSVRPEEIHYSWYKNNVQMKEELARSLAFHDITTADAGYYFCKIENDKGSDSSPPITLNILYAPRVPTLTSFLETQEGKLAIIHCFVDSNPPSELMLYKEGDLIATSTSPSAPNLRLSLTSTWNSIQLKIQKVILSDEGTYSCLAKNTIGNSTSSLHFIVETARVIITPAEEIEEGKAVTLTCLATRNSQTGLTYTWYKNNQWLKEDLVEKTLSIPRLSRNDAGSYHCKVQNSEGSSSSPSRMLHVLYPPGDLSLTSLVATQDGILAIVHCSVVSDPHSELFIYKKDILLASSTMVLPDKRYNVSPSTNSLKLEIQNVLVEDEGTYTCFANNTYGHATGSLEFTAETAKIIVFPSSEVLEGMAVNLTCILKSTSNEDSYLYTWYKNGALYSQGSENFIELLQVLSSNSGSYYCKVQNNENSKNSASVSLTVLYAPRHIKLKSFLDTEEGKVASIHCTVDSYPHSRMYLYLGRELVASNVNRTSFNEHHSVSLSYNELRLDIKNVKLEDEGKYTCTSTNNIGSASESVYFKVQSARILVSPSTEILEDEKVTLTCDMMKTPVEGVTYTWYKNSKWLQESGEQHLVFDKMKSSDAGHYYCKAHNSQESSVSPSVSLHVSYPPREPVMSSFWEAQNGQIGIIQCSVDSDPPSSLALYRRELLIGSSDIYKPSNGRMTIFPSWYSLKVEIRDVMLEDEAMYVCTANNSLGESTSSINFTAQTIRILVSPSAVVQEGQSLNLTCAVATSAPLKSKYIWYKNGKWYRESTAAAFQFEKVSKTDAGSYYCAVNNQHGAKNSPSVSLNILSAKTTVTPSSEVSEGETVTLTCDTPSVRPEEIHYSWYKNNVQMKEELARSLAFHDITTADAGYYFCKIENDKGSDSSPPITLNILYAPRVPTITSFLETQEGKLAIIHCVVDSNPSSELMLYKEGDLIATSTSPSAPNLRLSLTSTWNSIQLKIQKVILSDEGTYSCLAKNTIGNSTSSLHFIVETARVIITPAEEIEEGKAVTLTCLSTRNSQTGLTYTWYKNNQWLKEDLVEKTLSIPRLSRNDAGSYHCKVQNSEGSSSSPSRMLHVLYPPGDLSLTSLVATQDGILAIVHCSVVSDPHSELFIYKKDILLASSTMVLPDKRYNVSPSTNSLKLEIQNVLVEDEGTYTCFANNTYGHATGSLEFTAETAKIIVFPSSEVLEGMAVNLTCVLKSTSNEDSYLYTWYKNGALYSQGSENFIELLQVLSSNSGSYYCKVQNNENSKNSASVSLTVLYAPRHIKLKSFLDTEEGKVASIHCTVDSYPHSRMYLYLGSELVASNVNRTSFNEHHSVSLSSNELRLDIKNVKLEDEGKYTCTSTNNIGSASESVYFKVQSARILVSQSTEILEDEKVTLTCDMMKTPVEGVTYTWYKNSKWLQESGEQHLVFDKMKSSDAGHYYCKAHNSQESSVSPSVSLHVSYPPREPVMSSFWEAQNGQIGIIQCSVDSDPPSSLALYRRELLIGSSDIYKPSNGRMTIFPSWNSLKVEIRDVMLEDEAMYVCTANNSLGESTSSINFTAQTIRILVSPSAMVQEGQSLNLTCAVATSAPLKSKYIWYKNGKWYREGTAAAFQFEKVSKTDAGSYYCAVNNQHGAKNSPSVSLNILYGPQNVYIKSFLETQTGNIANVLCEADSNPPPEMFLYKDNKLLASSAGDGLTTERMHSYFSSNSLRLEIMNIRSSDGGTYIFKVNNSLGSEEVSTVLTMNGARVLMHPSTEMNEGHLVTLTCEVLDSVQTVTSYTWYKNSRWFQDGSVGSLVFNPVSTSDTGSFSCTAHTNEGFLDSPPTILRVLYPPQNISLISFFETQERRQGVIVCTVDSDPPSSISLLRGRQLISSSTPHNSSDRIKLSTSHNSLKLEIYEITEENQGLYVCQASNSLGSTNSSIYFSVQTAKIELFPSAELNEGDPVTLTCHVPRSLQENVTYTWYKNNNWLTERADASLVLPNVSASDMGSYHCLAKHWRGTSISALVGLTVLYSPRDIVTTSFLEMHEKAQGIITCSVNSVPPSIISLYKTGMLLASTALTRADQGEKSWSSSSYNYLKLEIRDIAAEDSGTYICIASNTLGRVASSIIFTIIDEELFVYKILAWGAVICIAIMVCSVAVVLCWISTKKKYQHQMNDSIEMSNNQRTPFFSEISS</sequence>
<evidence type="ECO:0000256" key="4">
    <source>
        <dbReference type="ARBA" id="ARBA00046458"/>
    </source>
</evidence>
<feature type="domain" description="Ig-like" evidence="7">
    <location>
        <begin position="1421"/>
        <end position="1515"/>
    </location>
</feature>
<feature type="domain" description="Ig-like" evidence="7">
    <location>
        <begin position="2064"/>
        <end position="2155"/>
    </location>
</feature>
<proteinExistence type="predicted"/>
<feature type="domain" description="Ig-like" evidence="7">
    <location>
        <begin position="2259"/>
        <end position="2340"/>
    </location>
</feature>
<feature type="domain" description="Ig-like" evidence="7">
    <location>
        <begin position="595"/>
        <end position="689"/>
    </location>
</feature>
<feature type="domain" description="Ig-like" evidence="7">
    <location>
        <begin position="879"/>
        <end position="954"/>
    </location>
</feature>
<evidence type="ECO:0000256" key="1">
    <source>
        <dbReference type="ARBA" id="ARBA00040106"/>
    </source>
</evidence>
<dbReference type="InterPro" id="IPR003599">
    <property type="entry name" value="Ig_sub"/>
</dbReference>
<dbReference type="InterPro" id="IPR013106">
    <property type="entry name" value="Ig_V-set"/>
</dbReference>
<feature type="domain" description="Ig-like" evidence="7">
    <location>
        <begin position="2345"/>
        <end position="2441"/>
    </location>
</feature>
<feature type="chain" id="PRO_5042022376" description="B-cell receptor CD22" evidence="6">
    <location>
        <begin position="20"/>
        <end position="2505"/>
    </location>
</feature>
<dbReference type="PANTHER" id="PTHR47243:SF1">
    <property type="entry name" value="SIALOADHESIN"/>
    <property type="match status" value="1"/>
</dbReference>
<feature type="domain" description="Ig-like" evidence="7">
    <location>
        <begin position="1519"/>
        <end position="1601"/>
    </location>
</feature>
<keyword evidence="9" id="KW-1185">Reference proteome</keyword>
<feature type="domain" description="Ig-like" evidence="7">
    <location>
        <begin position="1334"/>
        <end position="1416"/>
    </location>
</feature>
<feature type="domain" description="Ig-like" evidence="7">
    <location>
        <begin position="508"/>
        <end position="590"/>
    </location>
</feature>
<dbReference type="GO" id="GO:0046790">
    <property type="term" value="F:virion binding"/>
    <property type="evidence" value="ECO:0007669"/>
    <property type="project" value="TreeGrafter"/>
</dbReference>
<feature type="domain" description="Ig-like" evidence="7">
    <location>
        <begin position="140"/>
        <end position="226"/>
    </location>
</feature>
<dbReference type="InterPro" id="IPR013098">
    <property type="entry name" value="Ig_I-set"/>
</dbReference>
<keyword evidence="5" id="KW-0812">Transmembrane</keyword>
<feature type="domain" description="Ig-like" evidence="7">
    <location>
        <begin position="409"/>
        <end position="506"/>
    </location>
</feature>
<feature type="domain" description="Ig-like" evidence="7">
    <location>
        <begin position="780"/>
        <end position="875"/>
    </location>
</feature>
<dbReference type="InterPro" id="IPR036179">
    <property type="entry name" value="Ig-like_dom_sf"/>
</dbReference>
<dbReference type="InterPro" id="IPR013783">
    <property type="entry name" value="Ig-like_fold"/>
</dbReference>
<feature type="signal peptide" evidence="6">
    <location>
        <begin position="1"/>
        <end position="19"/>
    </location>
</feature>
<protein>
    <recommendedName>
        <fullName evidence="1">B-cell receptor CD22</fullName>
    </recommendedName>
    <alternativeName>
        <fullName evidence="2">Sialic acid-binding Ig-like lectin 2</fullName>
    </alternativeName>
</protein>
<dbReference type="SMART" id="SM00409">
    <property type="entry name" value="IG"/>
    <property type="match status" value="26"/>
</dbReference>
<feature type="domain" description="Ig-like" evidence="7">
    <location>
        <begin position="1235"/>
        <end position="1332"/>
    </location>
</feature>
<dbReference type="SMART" id="SM00408">
    <property type="entry name" value="IGc2"/>
    <property type="match status" value="24"/>
</dbReference>
<comment type="function">
    <text evidence="3">Most highly expressed siglec (sialic acid-binding immunoglobulin-like lectin) on B-cells that plays a role in various aspects of B-cell biology including differentiation, antigen presentation, and trafficking to bone marrow. Binds to alpha 2,6-linked sialic acid residues of surface molecules such as CD22 itself, CD45 and IgM in a cis configuration. Can also bind to ligands on other cells as an adhesion molecule in a trans configuration. Acts as an inhibitory coreceptor on the surface of B-cells and inhibits B-cell receptor induced signaling, characterized by inhibition of the calcium mobilization and cellular activation. Mechanistically, the immunoreceptor tyrosine-based inhibitory motif domain is phosphorylated by the Src kinase LYN, which in turn leads to the recruitment of the protein tyrosine phosphatase 1/PTPN6, leading to the negative regulation of BCR signaling. If this negative signaling from is of sufficient strength, apoptosis of the B-cell can be induced.</text>
</comment>
<keyword evidence="6" id="KW-0732">Signal</keyword>
<comment type="subunit">
    <text evidence="4">Predominantly monomer of isoform CD22-beta. Also found as heterodimer of isoform CD22-beta and a shorter isoform. Interacts with PTPN6/SHP-1, LYN, SYK, PIK3R1/PIK3R2 and PLCG1 upon phosphorylation. Interacts with GRB2, INPP5D and SHC1 upon phosphorylation. May form a complex with INPP5D/SHIP, GRB2 and SHC1.</text>
</comment>
<dbReference type="CDD" id="cd00096">
    <property type="entry name" value="Ig"/>
    <property type="match status" value="8"/>
</dbReference>
<dbReference type="FunFam" id="2.60.40.10:FF:000921">
    <property type="entry name" value="sialoadhesin isoform X1"/>
    <property type="match status" value="2"/>
</dbReference>
<feature type="domain" description="Ig-like" evidence="7">
    <location>
        <begin position="1703"/>
        <end position="1780"/>
    </location>
</feature>
<feature type="domain" description="Ig-like" evidence="7">
    <location>
        <begin position="236"/>
        <end position="319"/>
    </location>
</feature>
<feature type="domain" description="Ig-like" evidence="7">
    <location>
        <begin position="2161"/>
        <end position="2255"/>
    </location>
</feature>
<feature type="domain" description="Ig-like" evidence="7">
    <location>
        <begin position="323"/>
        <end position="402"/>
    </location>
</feature>
<dbReference type="Pfam" id="PF24518">
    <property type="entry name" value="Ig_CD22"/>
    <property type="match status" value="1"/>
</dbReference>
<name>A0AAD1SE56_PELCU</name>
<evidence type="ECO:0000256" key="6">
    <source>
        <dbReference type="SAM" id="SignalP"/>
    </source>
</evidence>
<feature type="domain" description="Ig-like" evidence="7">
    <location>
        <begin position="1791"/>
        <end position="1886"/>
    </location>
</feature>
<dbReference type="InterPro" id="IPR056386">
    <property type="entry name" value="Ig_CD22"/>
</dbReference>
<dbReference type="SMART" id="SM00406">
    <property type="entry name" value="IGv"/>
    <property type="match status" value="6"/>
</dbReference>
<dbReference type="Pfam" id="PF13895">
    <property type="entry name" value="Ig_2"/>
    <property type="match status" value="10"/>
</dbReference>
<evidence type="ECO:0000313" key="9">
    <source>
        <dbReference type="Proteomes" id="UP001295444"/>
    </source>
</evidence>
<keyword evidence="5" id="KW-1133">Transmembrane helix</keyword>
<dbReference type="InterPro" id="IPR007110">
    <property type="entry name" value="Ig-like_dom"/>
</dbReference>
<evidence type="ECO:0000256" key="5">
    <source>
        <dbReference type="SAM" id="Phobius"/>
    </source>
</evidence>
<feature type="domain" description="Ig-like" evidence="7">
    <location>
        <begin position="1606"/>
        <end position="1701"/>
    </location>
</feature>
<dbReference type="PROSITE" id="PS50835">
    <property type="entry name" value="IG_LIKE"/>
    <property type="match status" value="24"/>
</dbReference>
<dbReference type="PANTHER" id="PTHR47243">
    <property type="entry name" value="SIALOADHESIN"/>
    <property type="match status" value="1"/>
</dbReference>
<reference evidence="8" key="1">
    <citation type="submission" date="2022-03" db="EMBL/GenBank/DDBJ databases">
        <authorList>
            <person name="Alioto T."/>
            <person name="Alioto T."/>
            <person name="Gomez Garrido J."/>
        </authorList>
    </citation>
    <scope>NUCLEOTIDE SEQUENCE</scope>
</reference>
<feature type="domain" description="Ig-like" evidence="7">
    <location>
        <begin position="1140"/>
        <end position="1228"/>
    </location>
</feature>
<dbReference type="GO" id="GO:0075512">
    <property type="term" value="P:clathrin-dependent endocytosis of virus by host cell"/>
    <property type="evidence" value="ECO:0007669"/>
    <property type="project" value="TreeGrafter"/>
</dbReference>
<feature type="domain" description="Ig-like" evidence="7">
    <location>
        <begin position="965"/>
        <end position="1060"/>
    </location>
</feature>
<evidence type="ECO:0000256" key="2">
    <source>
        <dbReference type="ARBA" id="ARBA00041781"/>
    </source>
</evidence>
<feature type="domain" description="Ig-like" evidence="7">
    <location>
        <begin position="1888"/>
        <end position="1969"/>
    </location>
</feature>
<keyword evidence="5" id="KW-0472">Membrane</keyword>